<accession>A0A5C6RSA3</accession>
<organism evidence="4 5">
    <name type="scientific">Vicingus serpentipes</name>
    <dbReference type="NCBI Taxonomy" id="1926625"/>
    <lineage>
        <taxon>Bacteria</taxon>
        <taxon>Pseudomonadati</taxon>
        <taxon>Bacteroidota</taxon>
        <taxon>Flavobacteriia</taxon>
        <taxon>Flavobacteriales</taxon>
        <taxon>Vicingaceae</taxon>
        <taxon>Vicingus</taxon>
    </lineage>
</organism>
<dbReference type="GO" id="GO:0016757">
    <property type="term" value="F:glycosyltransferase activity"/>
    <property type="evidence" value="ECO:0007669"/>
    <property type="project" value="InterPro"/>
</dbReference>
<keyword evidence="5" id="KW-1185">Reference proteome</keyword>
<dbReference type="Gene3D" id="3.40.50.2000">
    <property type="entry name" value="Glycogen Phosphorylase B"/>
    <property type="match status" value="2"/>
</dbReference>
<keyword evidence="1 4" id="KW-0808">Transferase</keyword>
<evidence type="ECO:0000259" key="2">
    <source>
        <dbReference type="Pfam" id="PF00534"/>
    </source>
</evidence>
<dbReference type="EMBL" id="VOOS01000003">
    <property type="protein sequence ID" value="TXB65188.1"/>
    <property type="molecule type" value="Genomic_DNA"/>
</dbReference>
<protein>
    <submittedName>
        <fullName evidence="4">Glycosyltransferase family 4 protein</fullName>
    </submittedName>
</protein>
<dbReference type="InterPro" id="IPR028098">
    <property type="entry name" value="Glyco_trans_4-like_N"/>
</dbReference>
<dbReference type="PANTHER" id="PTHR46401">
    <property type="entry name" value="GLYCOSYLTRANSFERASE WBBK-RELATED"/>
    <property type="match status" value="1"/>
</dbReference>
<evidence type="ECO:0000313" key="5">
    <source>
        <dbReference type="Proteomes" id="UP000321721"/>
    </source>
</evidence>
<feature type="domain" description="Glycosyltransferase subfamily 4-like N-terminal" evidence="3">
    <location>
        <begin position="16"/>
        <end position="171"/>
    </location>
</feature>
<sequence>MRIGFDSKRLFCNFTGLGNYSRTLLKNLSQFHPENNYFLYTPKIKETPETSFFLDDNIYKTYTPKSLLKSYWRSFSIVKQLQKDKIELFHGLSNELPFNIKQSGLKSIVTIHDLIFKHYPKTYPAFDRKIYDLKFKASCNNANSIIAISESTKKDIINFYGINAEKIDVVYQSCNPIFYNLQTQEEIEKTIKEYNLPDKYFLFVGSVEERKNLKVIIEAYQFLPENLKLPLVIVGKPRETNNILDLIKTNQLENLVIWKSNLKNNLHLQAFYQRAEVLIYPSLFEGFGLPIVEGLLSKTPVISSNVSSLPEAGGPNTIYINPKNPKEMALAIEKVITNENLKQSMIEKGYQYAIANFSAEVVTKKMIEVYKKTINS</sequence>
<dbReference type="GO" id="GO:0009103">
    <property type="term" value="P:lipopolysaccharide biosynthetic process"/>
    <property type="evidence" value="ECO:0007669"/>
    <property type="project" value="TreeGrafter"/>
</dbReference>
<dbReference type="Proteomes" id="UP000321721">
    <property type="component" value="Unassembled WGS sequence"/>
</dbReference>
<evidence type="ECO:0000259" key="3">
    <source>
        <dbReference type="Pfam" id="PF13439"/>
    </source>
</evidence>
<proteinExistence type="predicted"/>
<dbReference type="InterPro" id="IPR001296">
    <property type="entry name" value="Glyco_trans_1"/>
</dbReference>
<name>A0A5C6RSA3_9FLAO</name>
<dbReference type="Pfam" id="PF00534">
    <property type="entry name" value="Glycos_transf_1"/>
    <property type="match status" value="1"/>
</dbReference>
<dbReference type="AlphaFoldDB" id="A0A5C6RSA3"/>
<evidence type="ECO:0000313" key="4">
    <source>
        <dbReference type="EMBL" id="TXB65188.1"/>
    </source>
</evidence>
<dbReference type="Pfam" id="PF13439">
    <property type="entry name" value="Glyco_transf_4"/>
    <property type="match status" value="1"/>
</dbReference>
<dbReference type="PANTHER" id="PTHR46401:SF2">
    <property type="entry name" value="GLYCOSYLTRANSFERASE WBBK-RELATED"/>
    <property type="match status" value="1"/>
</dbReference>
<reference evidence="4 5" key="1">
    <citation type="submission" date="2019-08" db="EMBL/GenBank/DDBJ databases">
        <title>Genome of Vicingus serpentipes NCIMB 15042.</title>
        <authorList>
            <person name="Bowman J.P."/>
        </authorList>
    </citation>
    <scope>NUCLEOTIDE SEQUENCE [LARGE SCALE GENOMIC DNA]</scope>
    <source>
        <strain evidence="4 5">NCIMB 15042</strain>
    </source>
</reference>
<gene>
    <name evidence="4" type="ORF">FRY74_07120</name>
</gene>
<dbReference type="SUPFAM" id="SSF53756">
    <property type="entry name" value="UDP-Glycosyltransferase/glycogen phosphorylase"/>
    <property type="match status" value="1"/>
</dbReference>
<dbReference type="CDD" id="cd03809">
    <property type="entry name" value="GT4_MtfB-like"/>
    <property type="match status" value="1"/>
</dbReference>
<dbReference type="RefSeq" id="WP_147100005.1">
    <property type="nucleotide sequence ID" value="NZ_VOOS01000003.1"/>
</dbReference>
<dbReference type="OrthoDB" id="9801609at2"/>
<evidence type="ECO:0000256" key="1">
    <source>
        <dbReference type="ARBA" id="ARBA00022679"/>
    </source>
</evidence>
<feature type="domain" description="Glycosyl transferase family 1" evidence="2">
    <location>
        <begin position="190"/>
        <end position="351"/>
    </location>
</feature>
<comment type="caution">
    <text evidence="4">The sequence shown here is derived from an EMBL/GenBank/DDBJ whole genome shotgun (WGS) entry which is preliminary data.</text>
</comment>